<evidence type="ECO:0000256" key="10">
    <source>
        <dbReference type="SAM" id="MobiDB-lite"/>
    </source>
</evidence>
<evidence type="ECO:0000259" key="14">
    <source>
        <dbReference type="PROSITE" id="PS50906"/>
    </source>
</evidence>
<evidence type="ECO:0000256" key="5">
    <source>
        <dbReference type="ARBA" id="ARBA00022679"/>
    </source>
</evidence>
<dbReference type="SUPFAM" id="SSF55874">
    <property type="entry name" value="ATPase domain of HSP90 chaperone/DNA topoisomerase II/histidine kinase"/>
    <property type="match status" value="1"/>
</dbReference>
<dbReference type="Proteomes" id="UP001595912">
    <property type="component" value="Unassembled WGS sequence"/>
</dbReference>
<dbReference type="InterPro" id="IPR003594">
    <property type="entry name" value="HATPase_dom"/>
</dbReference>
<dbReference type="SMART" id="SM00387">
    <property type="entry name" value="HATPase_c"/>
    <property type="match status" value="1"/>
</dbReference>
<evidence type="ECO:0000256" key="3">
    <source>
        <dbReference type="ARBA" id="ARBA00012438"/>
    </source>
</evidence>
<feature type="domain" description="NIT" evidence="14">
    <location>
        <begin position="59"/>
        <end position="310"/>
    </location>
</feature>
<dbReference type="EMBL" id="JBHSIU010000131">
    <property type="protein sequence ID" value="MFC5008549.1"/>
    <property type="molecule type" value="Genomic_DNA"/>
</dbReference>
<evidence type="ECO:0000256" key="8">
    <source>
        <dbReference type="ARBA" id="ARBA00022989"/>
    </source>
</evidence>
<proteinExistence type="predicted"/>
<comment type="subcellular location">
    <subcellularLocation>
        <location evidence="2">Membrane</location>
    </subcellularLocation>
</comment>
<feature type="region of interest" description="Disordered" evidence="10">
    <location>
        <begin position="699"/>
        <end position="733"/>
    </location>
</feature>
<dbReference type="PANTHER" id="PTHR45436">
    <property type="entry name" value="SENSOR HISTIDINE KINASE YKOH"/>
    <property type="match status" value="1"/>
</dbReference>
<dbReference type="PROSITE" id="PS50906">
    <property type="entry name" value="NIT"/>
    <property type="match status" value="1"/>
</dbReference>
<dbReference type="Pfam" id="PF02518">
    <property type="entry name" value="HATPase_c"/>
    <property type="match status" value="1"/>
</dbReference>
<evidence type="ECO:0000256" key="2">
    <source>
        <dbReference type="ARBA" id="ARBA00004370"/>
    </source>
</evidence>
<dbReference type="InterPro" id="IPR013587">
    <property type="entry name" value="Nitrate/nitrite_sensing"/>
</dbReference>
<dbReference type="CDD" id="cd06225">
    <property type="entry name" value="HAMP"/>
    <property type="match status" value="1"/>
</dbReference>
<keyword evidence="16" id="KW-1185">Reference proteome</keyword>
<sequence>MLSAPAVDGVMRSRSTNLRAKITALLVSLAALWAFAAWVTLREGLNLFWVQAHNSRIYQPSEPLLRDLQSERRLSAAYLGASGDQQRQALTAGRQQTEQASAAFRNSVQSWQANPSGDAELQRAVDKVVAGLDGLAAVRASIDARNIDRAAASTAFTKLVDSLFEVYDSLGGLDDKSIADDAAALIQLNRTWELISQEDALLTGSMAAGRMTADDHAQFVQIVGAQRFLAGDTTSRLSSADQARYSQMASGKNFTAFRAVEDRVIADTRAGVKPPASNDEWRAVVDPALADLHDVVVTGGKDIVARSTPVAVWVLIRLVLAAGLGLATVIASIIVSITTARRIVRQLERLRDAARQLADERLPSVVDRLSRGEVVDVKVDAPPLEFGDDEIGQVGHAFNAVQETAVRAAVEQADLRRSVRDVFLSIARRSQSLVHRQLTLLDGMERREGDAVKLDELFRVDHLSTRLRRNAENLIVLAGSSPGRVWRRTIPMVDIVRSAIAEVEDYARVTVYPFGPVDLAGRAVSDVSHLLAELVENALSFSPPHTEVHIKGQMVGAGYVLEVEDRGLGIAPDELAELNQRITSHPEFTLSSAARLGLFVVSRLAERHGIRVQLKESAYGGTTAVVLIPKDLLGEGTGDGEASGIPASSPRALAAVSGTHQLEGSDVAFIPPTRDRRPVALAEPPPMLGLDLAATMSAMPLPEPQEPPGAMPAAGNGAQPGASADAGGAFTQGGLPVRMRQANLAAGLRDGDLSADGPAPATEPLRSPEQVLSRISSYQQGSRLGRAASPRHSASDIDPPTPLPTRAASDGNDEQPTT</sequence>
<keyword evidence="7" id="KW-0418">Kinase</keyword>
<dbReference type="EC" id="2.7.13.3" evidence="3"/>
<evidence type="ECO:0000256" key="4">
    <source>
        <dbReference type="ARBA" id="ARBA00022553"/>
    </source>
</evidence>
<evidence type="ECO:0000256" key="7">
    <source>
        <dbReference type="ARBA" id="ARBA00022777"/>
    </source>
</evidence>
<evidence type="ECO:0000256" key="6">
    <source>
        <dbReference type="ARBA" id="ARBA00022692"/>
    </source>
</evidence>
<dbReference type="Gene3D" id="6.10.340.10">
    <property type="match status" value="1"/>
</dbReference>
<dbReference type="InterPro" id="IPR003660">
    <property type="entry name" value="HAMP_dom"/>
</dbReference>
<feature type="domain" description="HAMP" evidence="13">
    <location>
        <begin position="341"/>
        <end position="410"/>
    </location>
</feature>
<keyword evidence="8 11" id="KW-1133">Transmembrane helix</keyword>
<dbReference type="InterPro" id="IPR010910">
    <property type="entry name" value="Nitrate/nitrite_sensing_bac"/>
</dbReference>
<evidence type="ECO:0000256" key="11">
    <source>
        <dbReference type="SAM" id="Phobius"/>
    </source>
</evidence>
<feature type="transmembrane region" description="Helical" evidence="11">
    <location>
        <begin position="310"/>
        <end position="337"/>
    </location>
</feature>
<comment type="caution">
    <text evidence="15">The sequence shown here is derived from an EMBL/GenBank/DDBJ whole genome shotgun (WGS) entry which is preliminary data.</text>
</comment>
<feature type="domain" description="Histidine kinase" evidence="12">
    <location>
        <begin position="527"/>
        <end position="632"/>
    </location>
</feature>
<feature type="compositionally biased region" description="Low complexity" evidence="10">
    <location>
        <begin position="711"/>
        <end position="724"/>
    </location>
</feature>
<dbReference type="PROSITE" id="PS50109">
    <property type="entry name" value="HIS_KIN"/>
    <property type="match status" value="1"/>
</dbReference>
<feature type="compositionally biased region" description="Polar residues" evidence="10">
    <location>
        <begin position="773"/>
        <end position="782"/>
    </location>
</feature>
<keyword evidence="4" id="KW-0597">Phosphoprotein</keyword>
<dbReference type="SMART" id="SM00304">
    <property type="entry name" value="HAMP"/>
    <property type="match status" value="1"/>
</dbReference>
<evidence type="ECO:0000259" key="13">
    <source>
        <dbReference type="PROSITE" id="PS50885"/>
    </source>
</evidence>
<comment type="catalytic activity">
    <reaction evidence="1">
        <text>ATP + protein L-histidine = ADP + protein N-phospho-L-histidine.</text>
        <dbReference type="EC" id="2.7.13.3"/>
    </reaction>
</comment>
<reference evidence="16" key="1">
    <citation type="journal article" date="2019" name="Int. J. Syst. Evol. Microbiol.">
        <title>The Global Catalogue of Microorganisms (GCM) 10K type strain sequencing project: providing services to taxonomists for standard genome sequencing and annotation.</title>
        <authorList>
            <consortium name="The Broad Institute Genomics Platform"/>
            <consortium name="The Broad Institute Genome Sequencing Center for Infectious Disease"/>
            <person name="Wu L."/>
            <person name="Ma J."/>
        </authorList>
    </citation>
    <scope>NUCLEOTIDE SEQUENCE [LARGE SCALE GENOMIC DNA]</scope>
    <source>
        <strain evidence="16">CGMCC 4.7152</strain>
    </source>
</reference>
<gene>
    <name evidence="15" type="ORF">ACFPIJ_63400</name>
</gene>
<organism evidence="15 16">
    <name type="scientific">Dactylosporangium cerinum</name>
    <dbReference type="NCBI Taxonomy" id="1434730"/>
    <lineage>
        <taxon>Bacteria</taxon>
        <taxon>Bacillati</taxon>
        <taxon>Actinomycetota</taxon>
        <taxon>Actinomycetes</taxon>
        <taxon>Micromonosporales</taxon>
        <taxon>Micromonosporaceae</taxon>
        <taxon>Dactylosporangium</taxon>
    </lineage>
</organism>
<dbReference type="InterPro" id="IPR005467">
    <property type="entry name" value="His_kinase_dom"/>
</dbReference>
<protein>
    <recommendedName>
        <fullName evidence="3">histidine kinase</fullName>
        <ecNumber evidence="3">2.7.13.3</ecNumber>
    </recommendedName>
</protein>
<dbReference type="InterPro" id="IPR036890">
    <property type="entry name" value="HATPase_C_sf"/>
</dbReference>
<evidence type="ECO:0000256" key="1">
    <source>
        <dbReference type="ARBA" id="ARBA00000085"/>
    </source>
</evidence>
<keyword evidence="11" id="KW-0472">Membrane</keyword>
<dbReference type="PROSITE" id="PS50885">
    <property type="entry name" value="HAMP"/>
    <property type="match status" value="1"/>
</dbReference>
<evidence type="ECO:0000313" key="16">
    <source>
        <dbReference type="Proteomes" id="UP001595912"/>
    </source>
</evidence>
<keyword evidence="6 11" id="KW-0812">Transmembrane</keyword>
<dbReference type="InterPro" id="IPR050428">
    <property type="entry name" value="TCS_sensor_his_kinase"/>
</dbReference>
<evidence type="ECO:0000313" key="15">
    <source>
        <dbReference type="EMBL" id="MFC5008549.1"/>
    </source>
</evidence>
<dbReference type="Pfam" id="PF08376">
    <property type="entry name" value="NIT"/>
    <property type="match status" value="1"/>
</dbReference>
<accession>A0ABV9WKA7</accession>
<dbReference type="PANTHER" id="PTHR45436:SF5">
    <property type="entry name" value="SENSOR HISTIDINE KINASE TRCS"/>
    <property type="match status" value="1"/>
</dbReference>
<keyword evidence="5" id="KW-0808">Transferase</keyword>
<name>A0ABV9WKA7_9ACTN</name>
<dbReference type="Pfam" id="PF00672">
    <property type="entry name" value="HAMP"/>
    <property type="match status" value="1"/>
</dbReference>
<feature type="region of interest" description="Disordered" evidence="10">
    <location>
        <begin position="749"/>
        <end position="818"/>
    </location>
</feature>
<evidence type="ECO:0000259" key="12">
    <source>
        <dbReference type="PROSITE" id="PS50109"/>
    </source>
</evidence>
<keyword evidence="9" id="KW-0902">Two-component regulatory system</keyword>
<dbReference type="Gene3D" id="3.30.565.10">
    <property type="entry name" value="Histidine kinase-like ATPase, C-terminal domain"/>
    <property type="match status" value="1"/>
</dbReference>
<evidence type="ECO:0000256" key="9">
    <source>
        <dbReference type="ARBA" id="ARBA00023012"/>
    </source>
</evidence>
<feature type="compositionally biased region" description="Pro residues" evidence="10">
    <location>
        <begin position="701"/>
        <end position="710"/>
    </location>
</feature>